<reference evidence="2 3" key="1">
    <citation type="submission" date="2019-03" db="EMBL/GenBank/DDBJ databases">
        <title>First draft genome of Liparis tanakae, snailfish: a comprehensive survey of snailfish specific genes.</title>
        <authorList>
            <person name="Kim W."/>
            <person name="Song I."/>
            <person name="Jeong J.-H."/>
            <person name="Kim D."/>
            <person name="Kim S."/>
            <person name="Ryu S."/>
            <person name="Song J.Y."/>
            <person name="Lee S.K."/>
        </authorList>
    </citation>
    <scope>NUCLEOTIDE SEQUENCE [LARGE SCALE GENOMIC DNA]</scope>
    <source>
        <tissue evidence="2">Muscle</tissue>
    </source>
</reference>
<proteinExistence type="predicted"/>
<sequence>MTQEQTIQQLRILEVSWMSRPVPYGPGLGAERRASGPFLAPRRDQQSSVDRWEGDCRTARSDGAAIVDARRQAAHGRLTGRVLTSSFIAANNETVVTDKVKMRYAVRRDDDVGLITARSRAAGSISELALKHQS</sequence>
<evidence type="ECO:0000313" key="3">
    <source>
        <dbReference type="Proteomes" id="UP000314294"/>
    </source>
</evidence>
<comment type="caution">
    <text evidence="2">The sequence shown here is derived from an EMBL/GenBank/DDBJ whole genome shotgun (WGS) entry which is preliminary data.</text>
</comment>
<dbReference type="EMBL" id="SRLO01000217">
    <property type="protein sequence ID" value="TNN66531.1"/>
    <property type="molecule type" value="Genomic_DNA"/>
</dbReference>
<dbReference type="Proteomes" id="UP000314294">
    <property type="component" value="Unassembled WGS sequence"/>
</dbReference>
<keyword evidence="3" id="KW-1185">Reference proteome</keyword>
<name>A0A4Z2HLX5_9TELE</name>
<accession>A0A4Z2HLX5</accession>
<feature type="region of interest" description="Disordered" evidence="1">
    <location>
        <begin position="30"/>
        <end position="55"/>
    </location>
</feature>
<gene>
    <name evidence="2" type="ORF">EYF80_023217</name>
</gene>
<organism evidence="2 3">
    <name type="scientific">Liparis tanakae</name>
    <name type="common">Tanaka's snailfish</name>
    <dbReference type="NCBI Taxonomy" id="230148"/>
    <lineage>
        <taxon>Eukaryota</taxon>
        <taxon>Metazoa</taxon>
        <taxon>Chordata</taxon>
        <taxon>Craniata</taxon>
        <taxon>Vertebrata</taxon>
        <taxon>Euteleostomi</taxon>
        <taxon>Actinopterygii</taxon>
        <taxon>Neopterygii</taxon>
        <taxon>Teleostei</taxon>
        <taxon>Neoteleostei</taxon>
        <taxon>Acanthomorphata</taxon>
        <taxon>Eupercaria</taxon>
        <taxon>Perciformes</taxon>
        <taxon>Cottioidei</taxon>
        <taxon>Cottales</taxon>
        <taxon>Liparidae</taxon>
        <taxon>Liparis</taxon>
    </lineage>
</organism>
<dbReference type="AlphaFoldDB" id="A0A4Z2HLX5"/>
<evidence type="ECO:0000313" key="2">
    <source>
        <dbReference type="EMBL" id="TNN66531.1"/>
    </source>
</evidence>
<evidence type="ECO:0000256" key="1">
    <source>
        <dbReference type="SAM" id="MobiDB-lite"/>
    </source>
</evidence>
<protein>
    <submittedName>
        <fullName evidence="2">Uncharacterized protein</fullName>
    </submittedName>
</protein>
<feature type="compositionally biased region" description="Basic and acidic residues" evidence="1">
    <location>
        <begin position="41"/>
        <end position="55"/>
    </location>
</feature>